<evidence type="ECO:0000313" key="6">
    <source>
        <dbReference type="EMBL" id="KAF5371155.1"/>
    </source>
</evidence>
<dbReference type="Pfam" id="PF13450">
    <property type="entry name" value="NAD_binding_8"/>
    <property type="match status" value="1"/>
</dbReference>
<keyword evidence="7" id="KW-1185">Reference proteome</keyword>
<evidence type="ECO:0000256" key="2">
    <source>
        <dbReference type="ARBA" id="ARBA00022630"/>
    </source>
</evidence>
<keyword evidence="5" id="KW-0732">Signal</keyword>
<dbReference type="InterPro" id="IPR020946">
    <property type="entry name" value="Flavin_mOase-like"/>
</dbReference>
<dbReference type="SUPFAM" id="SSF51905">
    <property type="entry name" value="FAD/NAD(P)-binding domain"/>
    <property type="match status" value="1"/>
</dbReference>
<comment type="caution">
    <text evidence="6">The sequence shown here is derived from an EMBL/GenBank/DDBJ whole genome shotgun (WGS) entry which is preliminary data.</text>
</comment>
<accession>A0A8H5GUK0</accession>
<evidence type="ECO:0000313" key="7">
    <source>
        <dbReference type="Proteomes" id="UP000559256"/>
    </source>
</evidence>
<evidence type="ECO:0000256" key="1">
    <source>
        <dbReference type="ARBA" id="ARBA00009183"/>
    </source>
</evidence>
<reference evidence="6 7" key="1">
    <citation type="journal article" date="2020" name="ISME J.">
        <title>Uncovering the hidden diversity of litter-decomposition mechanisms in mushroom-forming fungi.</title>
        <authorList>
            <person name="Floudas D."/>
            <person name="Bentzer J."/>
            <person name="Ahren D."/>
            <person name="Johansson T."/>
            <person name="Persson P."/>
            <person name="Tunlid A."/>
        </authorList>
    </citation>
    <scope>NUCLEOTIDE SEQUENCE [LARGE SCALE GENOMIC DNA]</scope>
    <source>
        <strain evidence="6 7">CBS 291.85</strain>
    </source>
</reference>
<keyword evidence="2" id="KW-0285">Flavoprotein</keyword>
<dbReference type="OrthoDB" id="66881at2759"/>
<keyword evidence="4" id="KW-0560">Oxidoreductase</keyword>
<feature type="signal peptide" evidence="5">
    <location>
        <begin position="1"/>
        <end position="22"/>
    </location>
</feature>
<dbReference type="PANTHER" id="PTHR23023">
    <property type="entry name" value="DIMETHYLANILINE MONOOXYGENASE"/>
    <property type="match status" value="1"/>
</dbReference>
<evidence type="ECO:0000256" key="3">
    <source>
        <dbReference type="ARBA" id="ARBA00022827"/>
    </source>
</evidence>
<dbReference type="Gene3D" id="3.50.50.60">
    <property type="entry name" value="FAD/NAD(P)-binding domain"/>
    <property type="match status" value="2"/>
</dbReference>
<organism evidence="6 7">
    <name type="scientific">Tetrapyrgos nigripes</name>
    <dbReference type="NCBI Taxonomy" id="182062"/>
    <lineage>
        <taxon>Eukaryota</taxon>
        <taxon>Fungi</taxon>
        <taxon>Dikarya</taxon>
        <taxon>Basidiomycota</taxon>
        <taxon>Agaricomycotina</taxon>
        <taxon>Agaricomycetes</taxon>
        <taxon>Agaricomycetidae</taxon>
        <taxon>Agaricales</taxon>
        <taxon>Marasmiineae</taxon>
        <taxon>Marasmiaceae</taxon>
        <taxon>Tetrapyrgos</taxon>
    </lineage>
</organism>
<comment type="similarity">
    <text evidence="1">Belongs to the FMO family.</text>
</comment>
<dbReference type="GO" id="GO:0004499">
    <property type="term" value="F:N,N-dimethylaniline monooxygenase activity"/>
    <property type="evidence" value="ECO:0007669"/>
    <property type="project" value="InterPro"/>
</dbReference>
<dbReference type="AlphaFoldDB" id="A0A8H5GUK0"/>
<dbReference type="GO" id="GO:0050661">
    <property type="term" value="F:NADP binding"/>
    <property type="evidence" value="ECO:0007669"/>
    <property type="project" value="InterPro"/>
</dbReference>
<dbReference type="GO" id="GO:0050660">
    <property type="term" value="F:flavin adenine dinucleotide binding"/>
    <property type="evidence" value="ECO:0007669"/>
    <property type="project" value="InterPro"/>
</dbReference>
<protein>
    <recommendedName>
        <fullName evidence="8">Flavin-containing monooxygenase</fullName>
    </recommendedName>
</protein>
<dbReference type="Proteomes" id="UP000559256">
    <property type="component" value="Unassembled WGS sequence"/>
</dbReference>
<name>A0A8H5GUK0_9AGAR</name>
<gene>
    <name evidence="6" type="ORF">D9758_004079</name>
</gene>
<dbReference type="Pfam" id="PF00743">
    <property type="entry name" value="FMO-like"/>
    <property type="match status" value="1"/>
</dbReference>
<feature type="chain" id="PRO_5034000498" description="Flavin-containing monooxygenase" evidence="5">
    <location>
        <begin position="23"/>
        <end position="592"/>
    </location>
</feature>
<dbReference type="InterPro" id="IPR050346">
    <property type="entry name" value="FMO-like"/>
</dbReference>
<evidence type="ECO:0000256" key="5">
    <source>
        <dbReference type="SAM" id="SignalP"/>
    </source>
</evidence>
<evidence type="ECO:0000256" key="4">
    <source>
        <dbReference type="ARBA" id="ARBA00023002"/>
    </source>
</evidence>
<evidence type="ECO:0008006" key="8">
    <source>
        <dbReference type="Google" id="ProtNLM"/>
    </source>
</evidence>
<dbReference type="EMBL" id="JAACJM010000009">
    <property type="protein sequence ID" value="KAF5371155.1"/>
    <property type="molecule type" value="Genomic_DNA"/>
</dbReference>
<keyword evidence="3" id="KW-0274">FAD</keyword>
<dbReference type="PROSITE" id="PS51257">
    <property type="entry name" value="PROKAR_LIPOPROTEIN"/>
    <property type="match status" value="1"/>
</dbReference>
<sequence length="592" mass="67178">MWLKFPVLVVASFLSACLLASAEQYPFILNSELPAREDPLYQFQWPVRKVGIIGAGVGGLITYRTLAQAGYDVRLYERDHHPGGVWHYTEEKPLDAPIPNLSPVIADYKPSLPPHGISLPHEEEHFDVDEIWITTERKAHRAPKPVWASLKSNAPHVDQQIPEFHWPEDLPWEISAKQLQAYLRAFASYHGLNTNDENPNVFYDTRVELIEKRYVDGKRHGWTMTLKEFVQTGPRSYKVKWWTEDFDAIAVATGRYNSPSVSPISGLAQWNDRFPGHIHHSRQYRRPEEFTNKTVVIIGAASSGAEISAELNTYASKVYLSTRPDNDPHPHYPLELFIPFIPKNTTMISEIKSFGSLESATHMNEGVIELFNGTKITGVDHVILCTGFRYTYPFLPQYLNPSLRDNETASKGPQPLVTDGSHVRSLHLDLFYIEEPTLAFINVNGGMQSFVYAEYLAAATASVWNGHAKLPTQNEMWKMYAKRLEDFGGVFEKHWLFLGSGQADVMMRYFVAWVNEAAVRYGGKQINGPSKAAQEMLAIWSKARFGTAVFNEVTDIPSGFTGRSAWQVWKDTGMTEEEMKARALDLMHVDHF</sequence>
<proteinExistence type="inferred from homology"/>
<dbReference type="InterPro" id="IPR036188">
    <property type="entry name" value="FAD/NAD-bd_sf"/>
</dbReference>